<feature type="non-terminal residue" evidence="2">
    <location>
        <position position="1"/>
    </location>
</feature>
<dbReference type="GO" id="GO:0016020">
    <property type="term" value="C:membrane"/>
    <property type="evidence" value="ECO:0007669"/>
    <property type="project" value="InterPro"/>
</dbReference>
<keyword evidence="1" id="KW-1133">Transmembrane helix</keyword>
<dbReference type="Pfam" id="PF02325">
    <property type="entry name" value="CCB3_YggT"/>
    <property type="match status" value="1"/>
</dbReference>
<evidence type="ECO:0000256" key="1">
    <source>
        <dbReference type="SAM" id="Phobius"/>
    </source>
</evidence>
<evidence type="ECO:0008006" key="3">
    <source>
        <dbReference type="Google" id="ProtNLM"/>
    </source>
</evidence>
<dbReference type="EMBL" id="UINC01001261">
    <property type="protein sequence ID" value="SUZ75877.1"/>
    <property type="molecule type" value="Genomic_DNA"/>
</dbReference>
<protein>
    <recommendedName>
        <fullName evidence="3">YggT family protein</fullName>
    </recommendedName>
</protein>
<organism evidence="2">
    <name type="scientific">marine metagenome</name>
    <dbReference type="NCBI Taxonomy" id="408172"/>
    <lineage>
        <taxon>unclassified sequences</taxon>
        <taxon>metagenomes</taxon>
        <taxon>ecological metagenomes</taxon>
    </lineage>
</organism>
<keyword evidence="1" id="KW-0472">Membrane</keyword>
<gene>
    <name evidence="2" type="ORF">METZ01_LOCUS28731</name>
</gene>
<evidence type="ECO:0000313" key="2">
    <source>
        <dbReference type="EMBL" id="SUZ75877.1"/>
    </source>
</evidence>
<feature type="transmembrane region" description="Helical" evidence="1">
    <location>
        <begin position="67"/>
        <end position="87"/>
    </location>
</feature>
<reference evidence="2" key="1">
    <citation type="submission" date="2018-05" db="EMBL/GenBank/DDBJ databases">
        <authorList>
            <person name="Lanie J.A."/>
            <person name="Ng W.-L."/>
            <person name="Kazmierczak K.M."/>
            <person name="Andrzejewski T.M."/>
            <person name="Davidsen T.M."/>
            <person name="Wayne K.J."/>
            <person name="Tettelin H."/>
            <person name="Glass J.I."/>
            <person name="Rusch D."/>
            <person name="Podicherti R."/>
            <person name="Tsui H.-C.T."/>
            <person name="Winkler M.E."/>
        </authorList>
    </citation>
    <scope>NUCLEOTIDE SEQUENCE</scope>
</reference>
<proteinExistence type="predicted"/>
<dbReference type="InterPro" id="IPR003425">
    <property type="entry name" value="CCB3/YggT"/>
</dbReference>
<sequence length="88" mass="9654">VTQILCTLCDIYVLAIFGRIIFSWIPIAQDSPVAIVRTFLVRVTEPLMGPLRRALPPLRIGGFGLDLSPILVLILIQWVLAGVILNCG</sequence>
<name>A0A381QCS5_9ZZZZ</name>
<accession>A0A381QCS5</accession>
<dbReference type="AlphaFoldDB" id="A0A381QCS5"/>
<keyword evidence="1" id="KW-0812">Transmembrane</keyword>